<accession>A0AAV9N452</accession>
<evidence type="ECO:0008006" key="4">
    <source>
        <dbReference type="Google" id="ProtNLM"/>
    </source>
</evidence>
<gene>
    <name evidence="2" type="ORF">LTR84_006489</name>
</gene>
<comment type="caution">
    <text evidence="2">The sequence shown here is derived from an EMBL/GenBank/DDBJ whole genome shotgun (WGS) entry which is preliminary data.</text>
</comment>
<keyword evidence="3" id="KW-1185">Reference proteome</keyword>
<dbReference type="RefSeq" id="XP_064703351.1">
    <property type="nucleotide sequence ID" value="XM_064850050.1"/>
</dbReference>
<dbReference type="AlphaFoldDB" id="A0AAV9N452"/>
<name>A0AAV9N452_9EURO</name>
<feature type="signal peptide" evidence="1">
    <location>
        <begin position="1"/>
        <end position="18"/>
    </location>
</feature>
<dbReference type="GeneID" id="89974661"/>
<dbReference type="Proteomes" id="UP001358417">
    <property type="component" value="Unassembled WGS sequence"/>
</dbReference>
<evidence type="ECO:0000313" key="2">
    <source>
        <dbReference type="EMBL" id="KAK5047824.1"/>
    </source>
</evidence>
<evidence type="ECO:0000313" key="3">
    <source>
        <dbReference type="Proteomes" id="UP001358417"/>
    </source>
</evidence>
<keyword evidence="1" id="KW-0732">Signal</keyword>
<sequence length="151" mass="15304">MKSFFAIPLFAAAAMAVAEPAWDFTFTYSDGHSTWTSVTEATANPTIPVAPASTSAWTGLENWTSYTSYTATYSSGSSTWGIPTTVSYSIASGWTSMIPAPATTAPATTAKPATSSTVSKPPASTFTGAANVNGKMAGVGAVAMAGLALVL</sequence>
<proteinExistence type="predicted"/>
<dbReference type="EMBL" id="JAVRRD010000024">
    <property type="protein sequence ID" value="KAK5047824.1"/>
    <property type="molecule type" value="Genomic_DNA"/>
</dbReference>
<reference evidence="2 3" key="1">
    <citation type="submission" date="2023-08" db="EMBL/GenBank/DDBJ databases">
        <title>Black Yeasts Isolated from many extreme environments.</title>
        <authorList>
            <person name="Coleine C."/>
            <person name="Stajich J.E."/>
            <person name="Selbmann L."/>
        </authorList>
    </citation>
    <scope>NUCLEOTIDE SEQUENCE [LARGE SCALE GENOMIC DNA]</scope>
    <source>
        <strain evidence="2 3">CCFEE 5792</strain>
    </source>
</reference>
<organism evidence="2 3">
    <name type="scientific">Exophiala bonariae</name>
    <dbReference type="NCBI Taxonomy" id="1690606"/>
    <lineage>
        <taxon>Eukaryota</taxon>
        <taxon>Fungi</taxon>
        <taxon>Dikarya</taxon>
        <taxon>Ascomycota</taxon>
        <taxon>Pezizomycotina</taxon>
        <taxon>Eurotiomycetes</taxon>
        <taxon>Chaetothyriomycetidae</taxon>
        <taxon>Chaetothyriales</taxon>
        <taxon>Herpotrichiellaceae</taxon>
        <taxon>Exophiala</taxon>
    </lineage>
</organism>
<evidence type="ECO:0000256" key="1">
    <source>
        <dbReference type="SAM" id="SignalP"/>
    </source>
</evidence>
<protein>
    <recommendedName>
        <fullName evidence="4">WW domain-containing protein</fullName>
    </recommendedName>
</protein>
<feature type="chain" id="PRO_5043844034" description="WW domain-containing protein" evidence="1">
    <location>
        <begin position="19"/>
        <end position="151"/>
    </location>
</feature>